<dbReference type="PANTHER" id="PTHR24094:SF15">
    <property type="entry name" value="AMP-DEPENDENT SYNTHETASE_LIGASE DOMAIN-CONTAINING PROTEIN-RELATED"/>
    <property type="match status" value="1"/>
</dbReference>
<dbReference type="Gene3D" id="1.10.30.50">
    <property type="match status" value="1"/>
</dbReference>
<dbReference type="EMBL" id="PTIX01000010">
    <property type="protein sequence ID" value="PPK66302.1"/>
    <property type="molecule type" value="Genomic_DNA"/>
</dbReference>
<dbReference type="AlphaFoldDB" id="A0A2S6GM36"/>
<evidence type="ECO:0000256" key="1">
    <source>
        <dbReference type="SAM" id="MobiDB-lite"/>
    </source>
</evidence>
<dbReference type="Proteomes" id="UP000239203">
    <property type="component" value="Unassembled WGS sequence"/>
</dbReference>
<accession>A0A2S6GM36</accession>
<name>A0A2S6GM36_9PSEU</name>
<feature type="region of interest" description="Disordered" evidence="1">
    <location>
        <begin position="56"/>
        <end position="77"/>
    </location>
</feature>
<dbReference type="RefSeq" id="WP_181043590.1">
    <property type="nucleotide sequence ID" value="NZ_CP154825.1"/>
</dbReference>
<evidence type="ECO:0000313" key="5">
    <source>
        <dbReference type="Proteomes" id="UP000239203"/>
    </source>
</evidence>
<feature type="domain" description="GmrSD restriction endonucleases C-terminal" evidence="3">
    <location>
        <begin position="120"/>
        <end position="215"/>
    </location>
</feature>
<evidence type="ECO:0000256" key="2">
    <source>
        <dbReference type="SAM" id="SignalP"/>
    </source>
</evidence>
<evidence type="ECO:0000313" key="4">
    <source>
        <dbReference type="EMBL" id="PPK66302.1"/>
    </source>
</evidence>
<keyword evidence="5" id="KW-1185">Reference proteome</keyword>
<feature type="chain" id="PRO_5039493370" evidence="2">
    <location>
        <begin position="20"/>
        <end position="221"/>
    </location>
</feature>
<keyword evidence="2" id="KW-0732">Signal</keyword>
<organism evidence="4 5">
    <name type="scientific">Actinokineospora auranticolor</name>
    <dbReference type="NCBI Taxonomy" id="155976"/>
    <lineage>
        <taxon>Bacteria</taxon>
        <taxon>Bacillati</taxon>
        <taxon>Actinomycetota</taxon>
        <taxon>Actinomycetes</taxon>
        <taxon>Pseudonocardiales</taxon>
        <taxon>Pseudonocardiaceae</taxon>
        <taxon>Actinokineospora</taxon>
    </lineage>
</organism>
<proteinExistence type="predicted"/>
<dbReference type="Pfam" id="PF07510">
    <property type="entry name" value="GmrSD_C"/>
    <property type="match status" value="1"/>
</dbReference>
<dbReference type="InterPro" id="IPR011089">
    <property type="entry name" value="GmrSD_C"/>
</dbReference>
<evidence type="ECO:0000259" key="3">
    <source>
        <dbReference type="Pfam" id="PF07510"/>
    </source>
</evidence>
<dbReference type="PANTHER" id="PTHR24094">
    <property type="entry name" value="SECRETED PROTEIN"/>
    <property type="match status" value="1"/>
</dbReference>
<reference evidence="4 5" key="1">
    <citation type="submission" date="2018-02" db="EMBL/GenBank/DDBJ databases">
        <title>Genomic Encyclopedia of Archaeal and Bacterial Type Strains, Phase II (KMG-II): from individual species to whole genera.</title>
        <authorList>
            <person name="Goeker M."/>
        </authorList>
    </citation>
    <scope>NUCLEOTIDE SEQUENCE [LARGE SCALE GENOMIC DNA]</scope>
    <source>
        <strain evidence="4 5">YU 961-1</strain>
    </source>
</reference>
<protein>
    <submittedName>
        <fullName evidence="4">Uncharacterized protein DUF1524</fullName>
    </submittedName>
</protein>
<sequence length="221" mass="24031">MASRRLVPAIALLAVLPLAGCKVDINSGAGGGSSGADVPGPAIGGPHAEALAALGQPRPEDTGAHYDRDDWGDWREDSASKCNTRERVLIRDGDGEAVDSQCRPSCPKESCWTSHYDGVKSKDPKDLQIDHIVPIAEANRSGARDWTRQQRTDYYNDPANLIAVSARSNTQKSDGDPGKWRPAREYWCDYATAYVAVKTKYKLSVDDAELAELTRMLNTCP</sequence>
<feature type="compositionally biased region" description="Basic and acidic residues" evidence="1">
    <location>
        <begin position="58"/>
        <end position="77"/>
    </location>
</feature>
<gene>
    <name evidence="4" type="ORF">CLV40_1106</name>
</gene>
<comment type="caution">
    <text evidence="4">The sequence shown here is derived from an EMBL/GenBank/DDBJ whole genome shotgun (WGS) entry which is preliminary data.</text>
</comment>
<feature type="signal peptide" evidence="2">
    <location>
        <begin position="1"/>
        <end position="19"/>
    </location>
</feature>